<feature type="active site" description="For sulfotransferase activity" evidence="3">
    <location>
        <position position="251"/>
    </location>
</feature>
<dbReference type="Gene3D" id="3.40.50.300">
    <property type="entry name" value="P-loop containing nucleotide triphosphate hydrolases"/>
    <property type="match status" value="1"/>
</dbReference>
<dbReference type="GeneID" id="100889101"/>
<dbReference type="RefSeq" id="XP_003727479.1">
    <property type="nucleotide sequence ID" value="XM_003727431.3"/>
</dbReference>
<accession>A0A7M7GLK5</accession>
<sequence>MVRLGSSKKTIAALLCISTVCVILILNSQLNASPRRRARYETRHTLSVPLTLNLSKNVTILRLPDANNRIHRYKLERIDEAEEDEDYWGDEEEEEKEKKMMNARESGEEKEPFMMAADEEEEDFGDRLNAGQMSNQTVERQPQPHIEPPTKSIGMQLRQQVIQARNITKEKNYLLQVSDPRYSRMIGKVLSKLPNDVRKDMTLNIRMVEARSRMDFLKLPANKQWEVILQVFASNGYEQRFPDVINIGVKKSGTNALGFFFPQHPQIVHSIGNEVHYFDWMYEKGLAYYKSRMGFAKSTQLIFEKTPRYFVTASAPKRILADLPTKPKFILCVRDPISRLISDFRHESELKLRREFKSNRLKYASRTGQFEGERLRQEIIGRFGHVNGSNELVDTSVYVKHYKNWLQYFPPESIMVVDQDKMEKDVYAQMKRLEEFLGLRPFFKPSMFYFDTAKNGICMREGHLPNRNCPAKSTPSVLPKAIIDPQTMAKLKEFYRPFNQEFSQLTGMSFSWAI</sequence>
<feature type="region of interest" description="Disordered" evidence="6">
    <location>
        <begin position="82"/>
        <end position="111"/>
    </location>
</feature>
<feature type="binding site" evidence="4">
    <location>
        <position position="334"/>
    </location>
    <ligand>
        <name>3'-phosphoadenylyl sulfate</name>
        <dbReference type="ChEBI" id="CHEBI:58339"/>
    </ligand>
</feature>
<dbReference type="PANTHER" id="PTHR10605">
    <property type="entry name" value="HEPARAN SULFATE SULFOTRANSFERASE"/>
    <property type="match status" value="1"/>
</dbReference>
<feature type="disulfide bond" evidence="5">
    <location>
        <begin position="458"/>
        <end position="469"/>
    </location>
</feature>
<keyword evidence="1" id="KW-0808">Transferase</keyword>
<dbReference type="Pfam" id="PF00685">
    <property type="entry name" value="Sulfotransfer_1"/>
    <property type="match status" value="1"/>
</dbReference>
<feature type="compositionally biased region" description="Basic and acidic residues" evidence="6">
    <location>
        <begin position="96"/>
        <end position="111"/>
    </location>
</feature>
<evidence type="ECO:0000256" key="3">
    <source>
        <dbReference type="PIRSR" id="PIRSR637359-1"/>
    </source>
</evidence>
<evidence type="ECO:0000256" key="2">
    <source>
        <dbReference type="ARBA" id="ARBA00023180"/>
    </source>
</evidence>
<evidence type="ECO:0000256" key="5">
    <source>
        <dbReference type="PIRSR" id="PIRSR637359-3"/>
    </source>
</evidence>
<dbReference type="AlphaFoldDB" id="A0A7M7GLK5"/>
<evidence type="ECO:0000313" key="9">
    <source>
        <dbReference type="Proteomes" id="UP000007110"/>
    </source>
</evidence>
<dbReference type="GO" id="GO:0008467">
    <property type="term" value="F:[heparan sulfate]-glucosamine 3-sulfotransferase activity"/>
    <property type="evidence" value="ECO:0000318"/>
    <property type="project" value="GO_Central"/>
</dbReference>
<dbReference type="OrthoDB" id="10062788at2759"/>
<organism evidence="8 9">
    <name type="scientific">Strongylocentrotus purpuratus</name>
    <name type="common">Purple sea urchin</name>
    <dbReference type="NCBI Taxonomy" id="7668"/>
    <lineage>
        <taxon>Eukaryota</taxon>
        <taxon>Metazoa</taxon>
        <taxon>Echinodermata</taxon>
        <taxon>Eleutherozoa</taxon>
        <taxon>Echinozoa</taxon>
        <taxon>Echinoidea</taxon>
        <taxon>Euechinoidea</taxon>
        <taxon>Echinacea</taxon>
        <taxon>Camarodonta</taxon>
        <taxon>Echinidea</taxon>
        <taxon>Strongylocentrotidae</taxon>
        <taxon>Strongylocentrotus</taxon>
    </lineage>
</organism>
<keyword evidence="9" id="KW-1185">Reference proteome</keyword>
<name>A0A7M7GLK5_STRPU</name>
<keyword evidence="5" id="KW-1015">Disulfide bond</keyword>
<reference evidence="8" key="2">
    <citation type="submission" date="2021-01" db="UniProtKB">
        <authorList>
            <consortium name="EnsemblMetazoa"/>
        </authorList>
    </citation>
    <scope>IDENTIFICATION</scope>
</reference>
<evidence type="ECO:0000313" key="8">
    <source>
        <dbReference type="EnsemblMetazoa" id="XP_003727479"/>
    </source>
</evidence>
<protein>
    <recommendedName>
        <fullName evidence="7">Sulfotransferase domain-containing protein</fullName>
    </recommendedName>
</protein>
<dbReference type="SUPFAM" id="SSF52540">
    <property type="entry name" value="P-loop containing nucleoside triphosphate hydrolases"/>
    <property type="match status" value="1"/>
</dbReference>
<dbReference type="EnsemblMetazoa" id="XM_003727431">
    <property type="protein sequence ID" value="XP_003727479"/>
    <property type="gene ID" value="LOC100889101"/>
</dbReference>
<dbReference type="Proteomes" id="UP000007110">
    <property type="component" value="Unassembled WGS sequence"/>
</dbReference>
<dbReference type="InterPro" id="IPR000863">
    <property type="entry name" value="Sulfotransferase_dom"/>
</dbReference>
<reference evidence="9" key="1">
    <citation type="submission" date="2015-02" db="EMBL/GenBank/DDBJ databases">
        <title>Genome sequencing for Strongylocentrotus purpuratus.</title>
        <authorList>
            <person name="Murali S."/>
            <person name="Liu Y."/>
            <person name="Vee V."/>
            <person name="English A."/>
            <person name="Wang M."/>
            <person name="Skinner E."/>
            <person name="Han Y."/>
            <person name="Muzny D.M."/>
            <person name="Worley K.C."/>
            <person name="Gibbs R.A."/>
        </authorList>
    </citation>
    <scope>NUCLEOTIDE SEQUENCE</scope>
</reference>
<proteinExistence type="predicted"/>
<evidence type="ECO:0000256" key="6">
    <source>
        <dbReference type="SAM" id="MobiDB-lite"/>
    </source>
</evidence>
<dbReference type="PANTHER" id="PTHR10605:SF72">
    <property type="entry name" value="HEPARAN SULFATE 3-O SULFOTRANSFERASE-B, ISOFORM A"/>
    <property type="match status" value="1"/>
</dbReference>
<dbReference type="KEGG" id="spu:100889101"/>
<feature type="binding site" evidence="4">
    <location>
        <position position="342"/>
    </location>
    <ligand>
        <name>3'-phosphoadenylyl sulfate</name>
        <dbReference type="ChEBI" id="CHEBI:58339"/>
    </ligand>
</feature>
<dbReference type="InterPro" id="IPR037359">
    <property type="entry name" value="NST/OST"/>
</dbReference>
<evidence type="ECO:0000256" key="4">
    <source>
        <dbReference type="PIRSR" id="PIRSR637359-2"/>
    </source>
</evidence>
<keyword evidence="2" id="KW-0325">Glycoprotein</keyword>
<evidence type="ECO:0000256" key="1">
    <source>
        <dbReference type="ARBA" id="ARBA00022679"/>
    </source>
</evidence>
<evidence type="ECO:0000259" key="7">
    <source>
        <dbReference type="Pfam" id="PF00685"/>
    </source>
</evidence>
<dbReference type="InParanoid" id="A0A7M7GLK5"/>
<feature type="domain" description="Sulfotransferase" evidence="7">
    <location>
        <begin position="242"/>
        <end position="466"/>
    </location>
</feature>
<dbReference type="InterPro" id="IPR027417">
    <property type="entry name" value="P-loop_NTPase"/>
</dbReference>
<feature type="compositionally biased region" description="Acidic residues" evidence="6">
    <location>
        <begin position="82"/>
        <end position="95"/>
    </location>
</feature>
<dbReference type="OMA" id="HFKNWLE"/>